<dbReference type="Proteomes" id="UP000023152">
    <property type="component" value="Unassembled WGS sequence"/>
</dbReference>
<proteinExistence type="predicted"/>
<reference evidence="1 2" key="1">
    <citation type="journal article" date="2013" name="Curr. Biol.">
        <title>The Genome of the Foraminiferan Reticulomyxa filosa.</title>
        <authorList>
            <person name="Glockner G."/>
            <person name="Hulsmann N."/>
            <person name="Schleicher M."/>
            <person name="Noegel A.A."/>
            <person name="Eichinger L."/>
            <person name="Gallinger C."/>
            <person name="Pawlowski J."/>
            <person name="Sierra R."/>
            <person name="Euteneuer U."/>
            <person name="Pillet L."/>
            <person name="Moustafa A."/>
            <person name="Platzer M."/>
            <person name="Groth M."/>
            <person name="Szafranski K."/>
            <person name="Schliwa M."/>
        </authorList>
    </citation>
    <scope>NUCLEOTIDE SEQUENCE [LARGE SCALE GENOMIC DNA]</scope>
</reference>
<keyword evidence="2" id="KW-1185">Reference proteome</keyword>
<dbReference type="AlphaFoldDB" id="X6NRS3"/>
<sequence>MNASKTRQNKKIQCSLPKKTETQIGGPFTAKELLVFAGKLLTSYQPSQVTPTTHLEQFIATDLNSTQFQLSKDENACLFLEELFYGLERHKEALQLVVDGFYCEHGIQVQATDKTLFTIIFFLCIFASDSLDFANLKKFIYANDPEKMLLLLKFLFEKHIHSCWLRDKLSAVYDHLYVENTITQKLQSIQPNVNIATNKPTIGKDNTWEKKI</sequence>
<protein>
    <submittedName>
        <fullName evidence="1">Uncharacterized protein</fullName>
    </submittedName>
</protein>
<organism evidence="1 2">
    <name type="scientific">Reticulomyxa filosa</name>
    <dbReference type="NCBI Taxonomy" id="46433"/>
    <lineage>
        <taxon>Eukaryota</taxon>
        <taxon>Sar</taxon>
        <taxon>Rhizaria</taxon>
        <taxon>Retaria</taxon>
        <taxon>Foraminifera</taxon>
        <taxon>Monothalamids</taxon>
        <taxon>Reticulomyxidae</taxon>
        <taxon>Reticulomyxa</taxon>
    </lineage>
</organism>
<evidence type="ECO:0000313" key="2">
    <source>
        <dbReference type="Proteomes" id="UP000023152"/>
    </source>
</evidence>
<dbReference type="EMBL" id="ASPP01006337">
    <property type="protein sequence ID" value="ETO28980.1"/>
    <property type="molecule type" value="Genomic_DNA"/>
</dbReference>
<dbReference type="PANTHER" id="PTHR34649:SF1">
    <property type="entry name" value="CILIA- AND FLAGELLA-ASSOCIATED PROTEIN 99"/>
    <property type="match status" value="1"/>
</dbReference>
<dbReference type="InterPro" id="IPR039341">
    <property type="entry name" value="CFAP99"/>
</dbReference>
<accession>X6NRS3</accession>
<dbReference type="PANTHER" id="PTHR34649">
    <property type="entry name" value="CILIA- AND FLAGELLA-ASSOCIATED PROTEIN 99"/>
    <property type="match status" value="1"/>
</dbReference>
<comment type="caution">
    <text evidence="1">The sequence shown here is derived from an EMBL/GenBank/DDBJ whole genome shotgun (WGS) entry which is preliminary data.</text>
</comment>
<dbReference type="OrthoDB" id="310506at2759"/>
<evidence type="ECO:0000313" key="1">
    <source>
        <dbReference type="EMBL" id="ETO28980.1"/>
    </source>
</evidence>
<gene>
    <name evidence="1" type="ORF">RFI_08147</name>
</gene>
<name>X6NRS3_RETFI</name>